<evidence type="ECO:0000256" key="1">
    <source>
        <dbReference type="SAM" id="SignalP"/>
    </source>
</evidence>
<dbReference type="EMBL" id="GG657888">
    <property type="protein sequence ID" value="EEF80851.1"/>
    <property type="molecule type" value="Genomic_DNA"/>
</dbReference>
<dbReference type="RefSeq" id="WP_008290351.1">
    <property type="nucleotide sequence ID" value="NZ_GG657888.1"/>
</dbReference>
<gene>
    <name evidence="2" type="ORF">MDMS009_578</name>
</gene>
<dbReference type="OrthoDB" id="9825258at2"/>
<feature type="chain" id="PRO_5002899534" evidence="1">
    <location>
        <begin position="21"/>
        <end position="194"/>
    </location>
</feature>
<feature type="signal peptide" evidence="1">
    <location>
        <begin position="1"/>
        <end position="20"/>
    </location>
</feature>
<protein>
    <submittedName>
        <fullName evidence="2">Uncharacterized protein</fullName>
    </submittedName>
</protein>
<evidence type="ECO:0000313" key="2">
    <source>
        <dbReference type="EMBL" id="EEF80851.1"/>
    </source>
</evidence>
<evidence type="ECO:0000313" key="3">
    <source>
        <dbReference type="Proteomes" id="UP000004679"/>
    </source>
</evidence>
<dbReference type="Proteomes" id="UP000004679">
    <property type="component" value="Unassembled WGS sequence"/>
</dbReference>
<accession>C0N2Z4</accession>
<keyword evidence="3" id="KW-1185">Reference proteome</keyword>
<organism evidence="2 3">
    <name type="scientific">Methylophaga thiooxydans DMS010</name>
    <dbReference type="NCBI Taxonomy" id="637616"/>
    <lineage>
        <taxon>Bacteria</taxon>
        <taxon>Pseudomonadati</taxon>
        <taxon>Pseudomonadota</taxon>
        <taxon>Gammaproteobacteria</taxon>
        <taxon>Thiotrichales</taxon>
        <taxon>Piscirickettsiaceae</taxon>
        <taxon>Methylophaga</taxon>
    </lineage>
</organism>
<keyword evidence="1" id="KW-0732">Signal</keyword>
<dbReference type="HOGENOM" id="CLU_1401057_0_0_6"/>
<proteinExistence type="predicted"/>
<reference evidence="2 3" key="1">
    <citation type="journal article" date="2011" name="J. Bacteriol.">
        <title>Draft genome sequence of the chemolithoheterotrophic, halophilic methylotroph Methylophaga thiooxydans DMS010.</title>
        <authorList>
            <person name="Boden R."/>
            <person name="Ferriera S."/>
            <person name="Johnson J."/>
            <person name="Kelly D.P."/>
            <person name="Murrell J.C."/>
            <person name="Schafer H."/>
        </authorList>
    </citation>
    <scope>NUCLEOTIDE SEQUENCE [LARGE SCALE GENOMIC DNA]</scope>
    <source>
        <strain evidence="2 3">DMS010</strain>
    </source>
</reference>
<name>C0N2Z4_9GAMM</name>
<dbReference type="AlphaFoldDB" id="C0N2Z4"/>
<sequence length="194" mass="22335">MLRGLLLSLSVLLLSPAVQAFQCFEPSPVYLSLGEQYFESDDDRIQVQGHEKKLEVLEKLKGEWDGQLSELICEGSEEQPEPYYREGEVEADIRPSNTALLLMSLSKEYNSHYFEGDKVFLMNKGSMFSLRINDDYAMAHERERRGHGGIRHGSRFVEVFSEVFIHTADAITVEWMLFSNGVFVYSQRLVLERD</sequence>